<protein>
    <submittedName>
        <fullName evidence="1">Uncharacterized protein</fullName>
    </submittedName>
</protein>
<comment type="caution">
    <text evidence="1">The sequence shown here is derived from an EMBL/GenBank/DDBJ whole genome shotgun (WGS) entry which is preliminary data.</text>
</comment>
<evidence type="ECO:0000313" key="2">
    <source>
        <dbReference type="Proteomes" id="UP000684084"/>
    </source>
</evidence>
<sequence>MPPRRVLLNENFLFGYKFGADGSCFFKYHYLGMTDACYSDNCCYILVKFRIIGHISIMVVGHLGKIVDI</sequence>
<dbReference type="EMBL" id="CAGKOT010000008">
    <property type="protein sequence ID" value="CAB5352886.1"/>
    <property type="molecule type" value="Genomic_DNA"/>
</dbReference>
<dbReference type="AlphaFoldDB" id="A0A915YXS0"/>
<evidence type="ECO:0000313" key="1">
    <source>
        <dbReference type="EMBL" id="CAB5352886.1"/>
    </source>
</evidence>
<dbReference type="OrthoDB" id="2303461at2759"/>
<reference evidence="1" key="1">
    <citation type="submission" date="2020-05" db="EMBL/GenBank/DDBJ databases">
        <authorList>
            <person name="Rincon C."/>
            <person name="Sanders R I."/>
            <person name="Robbins C."/>
            <person name="Chaturvedi A."/>
        </authorList>
    </citation>
    <scope>NUCLEOTIDE SEQUENCE</scope>
    <source>
        <strain evidence="1">CHB12</strain>
    </source>
</reference>
<dbReference type="Proteomes" id="UP000684084">
    <property type="component" value="Unassembled WGS sequence"/>
</dbReference>
<accession>A0A915YXS0</accession>
<organism evidence="1 2">
    <name type="scientific">Rhizophagus irregularis</name>
    <dbReference type="NCBI Taxonomy" id="588596"/>
    <lineage>
        <taxon>Eukaryota</taxon>
        <taxon>Fungi</taxon>
        <taxon>Fungi incertae sedis</taxon>
        <taxon>Mucoromycota</taxon>
        <taxon>Glomeromycotina</taxon>
        <taxon>Glomeromycetes</taxon>
        <taxon>Glomerales</taxon>
        <taxon>Glomeraceae</taxon>
        <taxon>Rhizophagus</taxon>
    </lineage>
</organism>
<proteinExistence type="predicted"/>
<gene>
    <name evidence="1" type="ORF">CHRIB12_LOCUS5583</name>
</gene>
<dbReference type="VEuPathDB" id="FungiDB:RhiirFUN_025863"/>
<name>A0A915YXS0_9GLOM</name>